<protein>
    <submittedName>
        <fullName evidence="6">Type IV secretory system conjugative DNA transfer family protein</fullName>
    </submittedName>
</protein>
<organism evidence="6 7">
    <name type="scientific">Komarekiella delphini-convector SJRDD-AB1</name>
    <dbReference type="NCBI Taxonomy" id="2593771"/>
    <lineage>
        <taxon>Bacteria</taxon>
        <taxon>Bacillati</taxon>
        <taxon>Cyanobacteriota</taxon>
        <taxon>Cyanophyceae</taxon>
        <taxon>Nostocales</taxon>
        <taxon>Nostocaceae</taxon>
        <taxon>Komarekiella</taxon>
        <taxon>Komarekiella delphini-convector</taxon>
    </lineage>
</organism>
<dbReference type="Proteomes" id="UP001165986">
    <property type="component" value="Unassembled WGS sequence"/>
</dbReference>
<dbReference type="PANTHER" id="PTHR37937:SF1">
    <property type="entry name" value="CONJUGATIVE TRANSFER: DNA TRANSPORT"/>
    <property type="match status" value="1"/>
</dbReference>
<comment type="caution">
    <text evidence="6">The sequence shown here is derived from an EMBL/GenBank/DDBJ whole genome shotgun (WGS) entry which is preliminary data.</text>
</comment>
<dbReference type="AlphaFoldDB" id="A0AA40VUL9"/>
<evidence type="ECO:0000256" key="3">
    <source>
        <dbReference type="ARBA" id="ARBA00022692"/>
    </source>
</evidence>
<evidence type="ECO:0000256" key="5">
    <source>
        <dbReference type="ARBA" id="ARBA00023136"/>
    </source>
</evidence>
<dbReference type="InterPro" id="IPR051539">
    <property type="entry name" value="T4SS-coupling_protein"/>
</dbReference>
<dbReference type="GO" id="GO:0005886">
    <property type="term" value="C:plasma membrane"/>
    <property type="evidence" value="ECO:0007669"/>
    <property type="project" value="UniProtKB-SubCell"/>
</dbReference>
<sequence>MFYSAIDEGLPIILCDFNYPSLSQIGAYAHSLDYDIQIFAPGFSESEVCNPLDFLRDSADAQTARQLATVINKNFHILNNSNEDGFFGPSGDQLTQAVLMLTKEFGEYADIMTSTTLIKSKQIVSRLIASNLNPWIRIAFSQLFSSASSEKTVAGILTSTLSIFTSLVRQDTLGYFLGKTTLPLKIRGKQMIVLGLDSNRYTSLAPLMFGILQMLITSYVSKQSLDSPVVVLGDFSFAYVPALLTSSRCIVGCAWDFIQHIAPKLIDDCCQENWKKFVISHAPKTPTILTTQFDLELRASYVERRFPIQL</sequence>
<keyword evidence="7" id="KW-1185">Reference proteome</keyword>
<dbReference type="RefSeq" id="WP_191761548.1">
    <property type="nucleotide sequence ID" value="NZ_VJXY01000062.1"/>
</dbReference>
<reference evidence="6" key="1">
    <citation type="submission" date="2019-07" db="EMBL/GenBank/DDBJ databases">
        <title>Toxilogical consequences of a new and cryptic species of cyanobacteria (Komarekiella delphini-convector) recovered from the epidermis of a bottlenose dolphin and 1500 ft. in the air.</title>
        <authorList>
            <person name="Brown A.O."/>
            <person name="Dvorak P."/>
            <person name="Villanueva C.D."/>
            <person name="Foss A.J."/>
            <person name="Garvey A.D."/>
            <person name="Gibson Q.A."/>
            <person name="Johansen J.R."/>
            <person name="Casamatta D.A."/>
        </authorList>
    </citation>
    <scope>NUCLEOTIDE SEQUENCE</scope>
    <source>
        <strain evidence="6">SJRDD-AB1</strain>
    </source>
</reference>
<comment type="subcellular location">
    <subcellularLocation>
        <location evidence="1">Cell membrane</location>
        <topology evidence="1">Multi-pass membrane protein</topology>
    </subcellularLocation>
</comment>
<gene>
    <name evidence="6" type="ORF">FNW02_32295</name>
</gene>
<dbReference type="EMBL" id="VJXY01000062">
    <property type="protein sequence ID" value="MBD6620339.1"/>
    <property type="molecule type" value="Genomic_DNA"/>
</dbReference>
<keyword evidence="5" id="KW-0472">Membrane</keyword>
<evidence type="ECO:0000256" key="2">
    <source>
        <dbReference type="ARBA" id="ARBA00022475"/>
    </source>
</evidence>
<name>A0AA40VUL9_9NOST</name>
<keyword evidence="2" id="KW-1003">Cell membrane</keyword>
<keyword evidence="3" id="KW-0812">Transmembrane</keyword>
<keyword evidence="4" id="KW-1133">Transmembrane helix</keyword>
<accession>A0AA40VUL9</accession>
<evidence type="ECO:0000313" key="6">
    <source>
        <dbReference type="EMBL" id="MBD6620339.1"/>
    </source>
</evidence>
<proteinExistence type="predicted"/>
<evidence type="ECO:0000256" key="1">
    <source>
        <dbReference type="ARBA" id="ARBA00004651"/>
    </source>
</evidence>
<dbReference type="PANTHER" id="PTHR37937">
    <property type="entry name" value="CONJUGATIVE TRANSFER: DNA TRANSPORT"/>
    <property type="match status" value="1"/>
</dbReference>
<evidence type="ECO:0000256" key="4">
    <source>
        <dbReference type="ARBA" id="ARBA00022989"/>
    </source>
</evidence>
<evidence type="ECO:0000313" key="7">
    <source>
        <dbReference type="Proteomes" id="UP001165986"/>
    </source>
</evidence>